<evidence type="ECO:0000259" key="3">
    <source>
        <dbReference type="Pfam" id="PF15978"/>
    </source>
</evidence>
<feature type="compositionally biased region" description="Polar residues" evidence="1">
    <location>
        <begin position="430"/>
        <end position="440"/>
    </location>
</feature>
<protein>
    <submittedName>
        <fullName evidence="4">TniQ family protein</fullName>
    </submittedName>
</protein>
<dbReference type="EMBL" id="JACJVN010000049">
    <property type="protein sequence ID" value="MBB6678093.1"/>
    <property type="molecule type" value="Genomic_DNA"/>
</dbReference>
<dbReference type="RefSeq" id="WP_185179368.1">
    <property type="nucleotide sequence ID" value="NZ_CBCSEP010000033.1"/>
</dbReference>
<dbReference type="InterPro" id="IPR009492">
    <property type="entry name" value="TniQ"/>
</dbReference>
<name>A0A841T9A5_9BACL</name>
<dbReference type="Pfam" id="PF15978">
    <property type="entry name" value="TnsD"/>
    <property type="match status" value="2"/>
</dbReference>
<evidence type="ECO:0000313" key="5">
    <source>
        <dbReference type="Proteomes" id="UP000574133"/>
    </source>
</evidence>
<gene>
    <name evidence="4" type="ORF">H4Q31_12365</name>
</gene>
<evidence type="ECO:0000259" key="2">
    <source>
        <dbReference type="Pfam" id="PF06527"/>
    </source>
</evidence>
<sequence length="590" mass="67931">MDTGCVLPNPYPDELLYSVIARYHVRMNNESPKWTLREVFGTENVIPTIDLPSHLDSLVSRNLTQGLTANQWIDRHTLYPYYAPFLPKDRAYRVRALMKSTNGSGIHALIGITASTVERSNDLRYCPSCFESDIQHYGEPYWHRLHQMSGVWVCPLHQVDLHRIIEPISDRHGLTVLPIARSMFRSEPVMKMASEKIKTILCQIAEDVRLLIENSESLTNLYNLRDHVLPRLFESGYVTAGARIRQRKFYEQFTITFGEELLRIMDSTLSGEVNSWTATAVRKARYVVHPVRSLLLVRFLYGSLEQFLSVPDSSYTPFGLGPWPCLNKASDHYHRAVVTSLQVTRCTDTSQPVGTFTCNCGFSYSRRGPDQCNEDKYRRGRIKSFGPVWAKKLRELLHEGKSIRTIADLLGVDSNTVIKYARGAVVDSLKNNSTETPQQKGTEKPGRLEQSQRQYNDRVNWEKRDLELSWLVEEACKAMLSDETRKPTRITLSAVGKKVGKLSLLEKRKKKIPITMQVLSRYLESVKDFQIRRVRWAADQMAGEWPLRKWKLVKKAGLWREYDKEVSEEIDRCIGLHVVGLNEVNQSWLH</sequence>
<feature type="region of interest" description="Disordered" evidence="1">
    <location>
        <begin position="430"/>
        <end position="453"/>
    </location>
</feature>
<dbReference type="InterPro" id="IPR032750">
    <property type="entry name" value="TnsD_C"/>
</dbReference>
<feature type="domain" description="TniQ" evidence="2">
    <location>
        <begin position="8"/>
        <end position="161"/>
    </location>
</feature>
<proteinExistence type="predicted"/>
<comment type="caution">
    <text evidence="4">The sequence shown here is derived from an EMBL/GenBank/DDBJ whole genome shotgun (WGS) entry which is preliminary data.</text>
</comment>
<dbReference type="Pfam" id="PF06527">
    <property type="entry name" value="TniQ"/>
    <property type="match status" value="1"/>
</dbReference>
<evidence type="ECO:0000313" key="4">
    <source>
        <dbReference type="EMBL" id="MBB6678093.1"/>
    </source>
</evidence>
<reference evidence="4 5" key="1">
    <citation type="submission" date="2020-08" db="EMBL/GenBank/DDBJ databases">
        <title>Cohnella phylogeny.</title>
        <authorList>
            <person name="Dunlap C."/>
        </authorList>
    </citation>
    <scope>NUCLEOTIDE SEQUENCE [LARGE SCALE GENOMIC DNA]</scope>
    <source>
        <strain evidence="4 5">DSM 103658</strain>
    </source>
</reference>
<keyword evidence="5" id="KW-1185">Reference proteome</keyword>
<dbReference type="Proteomes" id="UP000574133">
    <property type="component" value="Unassembled WGS sequence"/>
</dbReference>
<accession>A0A841T9A5</accession>
<feature type="domain" description="Transposon Tn7 transposition protein TnsD C-terminal" evidence="3">
    <location>
        <begin position="204"/>
        <end position="440"/>
    </location>
</feature>
<evidence type="ECO:0000256" key="1">
    <source>
        <dbReference type="SAM" id="MobiDB-lite"/>
    </source>
</evidence>
<organism evidence="4 5">
    <name type="scientific">Cohnella lubricantis</name>
    <dbReference type="NCBI Taxonomy" id="2163172"/>
    <lineage>
        <taxon>Bacteria</taxon>
        <taxon>Bacillati</taxon>
        <taxon>Bacillota</taxon>
        <taxon>Bacilli</taxon>
        <taxon>Bacillales</taxon>
        <taxon>Paenibacillaceae</taxon>
        <taxon>Cohnella</taxon>
    </lineage>
</organism>
<feature type="domain" description="Transposon Tn7 transposition protein TnsD C-terminal" evidence="3">
    <location>
        <begin position="452"/>
        <end position="518"/>
    </location>
</feature>
<dbReference type="AlphaFoldDB" id="A0A841T9A5"/>